<comment type="caution">
    <text evidence="1">The sequence shown here is derived from an EMBL/GenBank/DDBJ whole genome shotgun (WGS) entry which is preliminary data.</text>
</comment>
<dbReference type="AlphaFoldDB" id="A0A2V4BRF9"/>
<dbReference type="EMBL" id="QJHK01000010">
    <property type="protein sequence ID" value="PXY40443.1"/>
    <property type="molecule type" value="Genomic_DNA"/>
</dbReference>
<accession>A0A2V4BRF9</accession>
<name>A0A2V4BRF9_9FLAO</name>
<gene>
    <name evidence="1" type="ORF">DMB65_12610</name>
</gene>
<keyword evidence="2" id="KW-1185">Reference proteome</keyword>
<sequence length="69" mass="8122">MEPTYSNKLISVFITNIKNIYIKTIGCVVFFEKVLKIMSLKENRNVLYTNKYIFNQTPLFSKILILLSE</sequence>
<evidence type="ECO:0000313" key="2">
    <source>
        <dbReference type="Proteomes" id="UP000247903"/>
    </source>
</evidence>
<reference evidence="1 2" key="1">
    <citation type="submission" date="2018-05" db="EMBL/GenBank/DDBJ databases">
        <title>Flavobacterium sp. strain IMCC34759, incomplete genome.</title>
        <authorList>
            <person name="Joung Y."/>
            <person name="Cho J."/>
        </authorList>
    </citation>
    <scope>NUCLEOTIDE SEQUENCE [LARGE SCALE GENOMIC DNA]</scope>
    <source>
        <strain evidence="1 2">IMCC34759</strain>
    </source>
</reference>
<proteinExistence type="predicted"/>
<organism evidence="1 2">
    <name type="scientific">Flavobacterium cheongpyeongense</name>
    <dbReference type="NCBI Taxonomy" id="2212651"/>
    <lineage>
        <taxon>Bacteria</taxon>
        <taxon>Pseudomonadati</taxon>
        <taxon>Bacteroidota</taxon>
        <taxon>Flavobacteriia</taxon>
        <taxon>Flavobacteriales</taxon>
        <taxon>Flavobacteriaceae</taxon>
        <taxon>Flavobacterium</taxon>
    </lineage>
</organism>
<evidence type="ECO:0000313" key="1">
    <source>
        <dbReference type="EMBL" id="PXY40443.1"/>
    </source>
</evidence>
<dbReference type="Proteomes" id="UP000247903">
    <property type="component" value="Unassembled WGS sequence"/>
</dbReference>
<protein>
    <submittedName>
        <fullName evidence="1">Uncharacterized protein</fullName>
    </submittedName>
</protein>